<proteinExistence type="predicted"/>
<evidence type="ECO:0000313" key="1">
    <source>
        <dbReference type="EMBL" id="MBX51029.1"/>
    </source>
</evidence>
<reference evidence="1" key="1">
    <citation type="submission" date="2018-02" db="EMBL/GenBank/DDBJ databases">
        <title>Rhizophora mucronata_Transcriptome.</title>
        <authorList>
            <person name="Meera S.P."/>
            <person name="Sreeshan A."/>
            <person name="Augustine A."/>
        </authorList>
    </citation>
    <scope>NUCLEOTIDE SEQUENCE</scope>
    <source>
        <tissue evidence="1">Leaf</tissue>
    </source>
</reference>
<organism evidence="1">
    <name type="scientific">Rhizophora mucronata</name>
    <name type="common">Asiatic mangrove</name>
    <dbReference type="NCBI Taxonomy" id="61149"/>
    <lineage>
        <taxon>Eukaryota</taxon>
        <taxon>Viridiplantae</taxon>
        <taxon>Streptophyta</taxon>
        <taxon>Embryophyta</taxon>
        <taxon>Tracheophyta</taxon>
        <taxon>Spermatophyta</taxon>
        <taxon>Magnoliopsida</taxon>
        <taxon>eudicotyledons</taxon>
        <taxon>Gunneridae</taxon>
        <taxon>Pentapetalae</taxon>
        <taxon>rosids</taxon>
        <taxon>fabids</taxon>
        <taxon>Malpighiales</taxon>
        <taxon>Rhizophoraceae</taxon>
        <taxon>Rhizophora</taxon>
    </lineage>
</organism>
<dbReference type="EMBL" id="GGEC01070545">
    <property type="protein sequence ID" value="MBX51029.1"/>
    <property type="molecule type" value="Transcribed_RNA"/>
</dbReference>
<protein>
    <submittedName>
        <fullName evidence="1">Uncharacterized protein</fullName>
    </submittedName>
</protein>
<name>A0A2P2P8J5_RHIMU</name>
<dbReference type="AlphaFoldDB" id="A0A2P2P8J5"/>
<sequence length="48" mass="5692">MKANIISSLNSFEQLKKGKKFNANQKWKSNFLKINPALCKQEIFHFMF</sequence>
<accession>A0A2P2P8J5</accession>